<accession>A0A6M0LH68</accession>
<reference evidence="2 3" key="2">
    <citation type="submission" date="2020-03" db="EMBL/GenBank/DDBJ databases">
        <title>Investigating the evolutionary divergence of the Butyrivibrio group.</title>
        <authorList>
            <person name="Skvortsov T."/>
            <person name="Santos F.G."/>
            <person name="Ting K.S."/>
            <person name="Creevey C.J."/>
        </authorList>
    </citation>
    <scope>NUCLEOTIDE SEQUENCE [LARGE SCALE GENOMIC DNA]</scope>
    <source>
        <strain evidence="2 3">MZ8</strain>
    </source>
</reference>
<evidence type="ECO:0000313" key="3">
    <source>
        <dbReference type="Proteomes" id="UP000473091"/>
    </source>
</evidence>
<dbReference type="InterPro" id="IPR029044">
    <property type="entry name" value="Nucleotide-diphossugar_trans"/>
</dbReference>
<dbReference type="EMBL" id="VTVE01000002">
    <property type="protein sequence ID" value="NEX01872.1"/>
    <property type="molecule type" value="Genomic_DNA"/>
</dbReference>
<comment type="caution">
    <text evidence="2">The sequence shown here is derived from an EMBL/GenBank/DDBJ whole genome shotgun (WGS) entry which is preliminary data.</text>
</comment>
<proteinExistence type="predicted"/>
<dbReference type="InterPro" id="IPR051706">
    <property type="entry name" value="Glycosyltransferase_domain"/>
</dbReference>
<dbReference type="Pfam" id="PF04488">
    <property type="entry name" value="Gly_transf_sug"/>
    <property type="match status" value="1"/>
</dbReference>
<dbReference type="GO" id="GO:0051999">
    <property type="term" value="P:mannosyl-inositol phosphorylceramide biosynthetic process"/>
    <property type="evidence" value="ECO:0007669"/>
    <property type="project" value="TreeGrafter"/>
</dbReference>
<dbReference type="Gene3D" id="3.90.550.20">
    <property type="match status" value="1"/>
</dbReference>
<evidence type="ECO:0000256" key="1">
    <source>
        <dbReference type="ARBA" id="ARBA00022679"/>
    </source>
</evidence>
<gene>
    <name evidence="2" type="ORF">F0Q01_08255</name>
</gene>
<dbReference type="SUPFAM" id="SSF53448">
    <property type="entry name" value="Nucleotide-diphospho-sugar transferases"/>
    <property type="match status" value="1"/>
</dbReference>
<keyword evidence="1 2" id="KW-0808">Transferase</keyword>
<dbReference type="GO" id="GO:0000030">
    <property type="term" value="F:mannosyltransferase activity"/>
    <property type="evidence" value="ECO:0007669"/>
    <property type="project" value="TreeGrafter"/>
</dbReference>
<organism evidence="2 3">
    <name type="scientific">Pseudobutyrivibrio xylanivorans</name>
    <dbReference type="NCBI Taxonomy" id="185007"/>
    <lineage>
        <taxon>Bacteria</taxon>
        <taxon>Bacillati</taxon>
        <taxon>Bacillota</taxon>
        <taxon>Clostridia</taxon>
        <taxon>Lachnospirales</taxon>
        <taxon>Lachnospiraceae</taxon>
        <taxon>Pseudobutyrivibrio</taxon>
    </lineage>
</organism>
<name>A0A6M0LH68_PSEXY</name>
<dbReference type="InterPro" id="IPR007577">
    <property type="entry name" value="GlycoTrfase_DXD_sugar-bd_CS"/>
</dbReference>
<dbReference type="Proteomes" id="UP000473091">
    <property type="component" value="Unassembled WGS sequence"/>
</dbReference>
<dbReference type="PANTHER" id="PTHR32385:SF15">
    <property type="entry name" value="INOSITOL PHOSPHOCERAMIDE MANNOSYLTRANSFERASE 1"/>
    <property type="match status" value="1"/>
</dbReference>
<evidence type="ECO:0000313" key="2">
    <source>
        <dbReference type="EMBL" id="NEX01872.1"/>
    </source>
</evidence>
<reference evidence="2 3" key="1">
    <citation type="submission" date="2019-09" db="EMBL/GenBank/DDBJ databases">
        <authorList>
            <person name="Pidcock S.E."/>
            <person name="Huws S.A."/>
        </authorList>
    </citation>
    <scope>NUCLEOTIDE SEQUENCE [LARGE SCALE GENOMIC DNA]</scope>
    <source>
        <strain evidence="2 3">MZ8</strain>
    </source>
</reference>
<sequence>MITSPFYSAEIVNQLDVIPELDGLRTFLQIIVRNTKEAGTDFVFSSGSMIIPKKIHYIWVGGKELPEEFKKNIQTWKKYNPDYEIIEWNENNYDCKKCDYSREAIESKAFAFFPNFARLDIIYNEGGIYLDTDVEALRSFDDLLCDKAFFNMGCADRINHGCGFGAAAHSEIIGALRDKFAQSHFLNENGKPGNVPCHQFVHPEMKKRGFLLENRYQKIDGVVVYPNEVMSPLTIPGMPDCFSDKTVSVHKEAGAWKSDREKEGMQKLEELYKERIR</sequence>
<protein>
    <submittedName>
        <fullName evidence="2">Glycosyl transferase</fullName>
    </submittedName>
</protein>
<dbReference type="PANTHER" id="PTHR32385">
    <property type="entry name" value="MANNOSYL PHOSPHORYLINOSITOL CERAMIDE SYNTHASE"/>
    <property type="match status" value="1"/>
</dbReference>
<dbReference type="GO" id="GO:0016020">
    <property type="term" value="C:membrane"/>
    <property type="evidence" value="ECO:0007669"/>
    <property type="project" value="GOC"/>
</dbReference>
<dbReference type="AlphaFoldDB" id="A0A6M0LH68"/>